<gene>
    <name evidence="2" type="ORF">AVDCRST_MAG23-2589</name>
</gene>
<feature type="transmembrane region" description="Helical" evidence="1">
    <location>
        <begin position="74"/>
        <end position="96"/>
    </location>
</feature>
<dbReference type="AlphaFoldDB" id="A0A6J4UGA9"/>
<keyword evidence="1" id="KW-1133">Transmembrane helix</keyword>
<evidence type="ECO:0000256" key="1">
    <source>
        <dbReference type="SAM" id="Phobius"/>
    </source>
</evidence>
<proteinExistence type="predicted"/>
<organism evidence="2">
    <name type="scientific">uncultured Sphingosinicella sp</name>
    <dbReference type="NCBI Taxonomy" id="478748"/>
    <lineage>
        <taxon>Bacteria</taxon>
        <taxon>Pseudomonadati</taxon>
        <taxon>Pseudomonadota</taxon>
        <taxon>Alphaproteobacteria</taxon>
        <taxon>Sphingomonadales</taxon>
        <taxon>Sphingosinicellaceae</taxon>
        <taxon>Sphingosinicella</taxon>
        <taxon>environmental samples</taxon>
    </lineage>
</organism>
<protein>
    <submittedName>
        <fullName evidence="2">Uncharacterized protein</fullName>
    </submittedName>
</protein>
<sequence length="99" mass="10617">MTYSTSKQFADRVFRNSLYGSYNLPPIARAWFAPPPSTRDHAEAPIRDASAVIAFVQDLTYVSPEKGGRGKDEVAAAAVVAVSLIGWQLLGGGYFAGSH</sequence>
<reference evidence="2" key="1">
    <citation type="submission" date="2020-02" db="EMBL/GenBank/DDBJ databases">
        <authorList>
            <person name="Meier V. D."/>
        </authorList>
    </citation>
    <scope>NUCLEOTIDE SEQUENCE</scope>
    <source>
        <strain evidence="2">AVDCRST_MAG23</strain>
    </source>
</reference>
<keyword evidence="1" id="KW-0472">Membrane</keyword>
<evidence type="ECO:0000313" key="2">
    <source>
        <dbReference type="EMBL" id="CAA9546529.1"/>
    </source>
</evidence>
<name>A0A6J4UGA9_9SPHN</name>
<keyword evidence="1" id="KW-0812">Transmembrane</keyword>
<accession>A0A6J4UGA9</accession>
<dbReference type="EMBL" id="CADCWD010000088">
    <property type="protein sequence ID" value="CAA9546529.1"/>
    <property type="molecule type" value="Genomic_DNA"/>
</dbReference>